<gene>
    <name evidence="2" type="ORF">dnm_000800</name>
</gene>
<evidence type="ECO:0000313" key="2">
    <source>
        <dbReference type="EMBL" id="QTA84088.1"/>
    </source>
</evidence>
<organism evidence="2 3">
    <name type="scientific">Desulfonema magnum</name>
    <dbReference type="NCBI Taxonomy" id="45655"/>
    <lineage>
        <taxon>Bacteria</taxon>
        <taxon>Pseudomonadati</taxon>
        <taxon>Thermodesulfobacteriota</taxon>
        <taxon>Desulfobacteria</taxon>
        <taxon>Desulfobacterales</taxon>
        <taxon>Desulfococcaceae</taxon>
        <taxon>Desulfonema</taxon>
    </lineage>
</organism>
<dbReference type="SMART" id="SM00062">
    <property type="entry name" value="PBPb"/>
    <property type="match status" value="1"/>
</dbReference>
<dbReference type="Proteomes" id="UP000663722">
    <property type="component" value="Chromosome"/>
</dbReference>
<dbReference type="AlphaFoldDB" id="A0A975GKS4"/>
<keyword evidence="3" id="KW-1185">Reference proteome</keyword>
<name>A0A975GKS4_9BACT</name>
<dbReference type="EMBL" id="CP061800">
    <property type="protein sequence ID" value="QTA84088.1"/>
    <property type="molecule type" value="Genomic_DNA"/>
</dbReference>
<dbReference type="Gene3D" id="3.40.190.10">
    <property type="entry name" value="Periplasmic binding protein-like II"/>
    <property type="match status" value="2"/>
</dbReference>
<dbReference type="InterPro" id="IPR001638">
    <property type="entry name" value="Solute-binding_3/MltF_N"/>
</dbReference>
<dbReference type="Pfam" id="PF00497">
    <property type="entry name" value="SBP_bac_3"/>
    <property type="match status" value="1"/>
</dbReference>
<dbReference type="KEGG" id="dmm:dnm_000800"/>
<feature type="domain" description="Solute-binding protein family 3/N-terminal" evidence="1">
    <location>
        <begin position="23"/>
        <end position="245"/>
    </location>
</feature>
<evidence type="ECO:0000313" key="3">
    <source>
        <dbReference type="Proteomes" id="UP000663722"/>
    </source>
</evidence>
<proteinExistence type="predicted"/>
<reference evidence="2" key="1">
    <citation type="journal article" date="2021" name="Microb. Physiol.">
        <title>Proteogenomic Insights into the Physiology of Marine, Sulfate-Reducing, Filamentous Desulfonema limicola and Desulfonema magnum.</title>
        <authorList>
            <person name="Schnaars V."/>
            <person name="Wohlbrand L."/>
            <person name="Scheve S."/>
            <person name="Hinrichs C."/>
            <person name="Reinhardt R."/>
            <person name="Rabus R."/>
        </authorList>
    </citation>
    <scope>NUCLEOTIDE SEQUENCE</scope>
    <source>
        <strain evidence="2">4be13</strain>
    </source>
</reference>
<sequence>MKKILGMGIVLFFCSWSIGWSETLHLLTEDYPPFNMRVSGESIGNADDPITGISTEIVRELFKRAGIEYTIRIYAWNRSYNMALQKSGHGVFSTFRTPEREQLFNWVGPLVSTSWILMGKKNRNIKISTLDDARKYKIGGCKGDAFAIFLEKKGFKIEYAISEHLNARKLDGEKIDLWATVNLLGPYLAKKEGLSVLEQVFMIKESFMYLALNKSVSTETVAKLNKIFEEMKADGTVDQIFSNYR</sequence>
<evidence type="ECO:0000259" key="1">
    <source>
        <dbReference type="SMART" id="SM00062"/>
    </source>
</evidence>
<dbReference type="PANTHER" id="PTHR38834">
    <property type="entry name" value="PERIPLASMIC SUBSTRATE BINDING PROTEIN FAMILY 3"/>
    <property type="match status" value="1"/>
</dbReference>
<dbReference type="RefSeq" id="WP_207680721.1">
    <property type="nucleotide sequence ID" value="NZ_CP061800.1"/>
</dbReference>
<protein>
    <submittedName>
        <fullName evidence="2">Extracellular solute-binding protein, family 3</fullName>
    </submittedName>
</protein>
<dbReference type="SUPFAM" id="SSF53850">
    <property type="entry name" value="Periplasmic binding protein-like II"/>
    <property type="match status" value="1"/>
</dbReference>
<accession>A0A975GKS4</accession>
<dbReference type="PANTHER" id="PTHR38834:SF3">
    <property type="entry name" value="SOLUTE-BINDING PROTEIN FAMILY 3_N-TERMINAL DOMAIN-CONTAINING PROTEIN"/>
    <property type="match status" value="1"/>
</dbReference>